<name>A0A7C3I7J2_9SPIR</name>
<organism evidence="1">
    <name type="scientific">Gracilinema caldarium</name>
    <dbReference type="NCBI Taxonomy" id="215591"/>
    <lineage>
        <taxon>Bacteria</taxon>
        <taxon>Pseudomonadati</taxon>
        <taxon>Spirochaetota</taxon>
        <taxon>Spirochaetia</taxon>
        <taxon>Spirochaetales</taxon>
        <taxon>Breznakiellaceae</taxon>
        <taxon>Gracilinema</taxon>
    </lineage>
</organism>
<sequence length="77" mass="9303">MKTLVCDVCKRVIQNPIKDRNYFHIKDRDLCEPCKDQLELVMKPVVRNKHPFNYEWYERVMTESIEKAIQKGKFDSI</sequence>
<dbReference type="EMBL" id="DSVL01000302">
    <property type="protein sequence ID" value="HFH29802.1"/>
    <property type="molecule type" value="Genomic_DNA"/>
</dbReference>
<proteinExistence type="predicted"/>
<protein>
    <submittedName>
        <fullName evidence="1">Uncharacterized protein</fullName>
    </submittedName>
</protein>
<gene>
    <name evidence="1" type="ORF">ENS59_09885</name>
</gene>
<accession>A0A7C3I7J2</accession>
<dbReference type="AlphaFoldDB" id="A0A7C3I7J2"/>
<reference evidence="1" key="1">
    <citation type="journal article" date="2020" name="mSystems">
        <title>Genome- and Community-Level Interaction Insights into Carbon Utilization and Element Cycling Functions of Hydrothermarchaeota in Hydrothermal Sediment.</title>
        <authorList>
            <person name="Zhou Z."/>
            <person name="Liu Y."/>
            <person name="Xu W."/>
            <person name="Pan J."/>
            <person name="Luo Z.H."/>
            <person name="Li M."/>
        </authorList>
    </citation>
    <scope>NUCLEOTIDE SEQUENCE [LARGE SCALE GENOMIC DNA]</scope>
    <source>
        <strain evidence="1">SpSt-503</strain>
    </source>
</reference>
<evidence type="ECO:0000313" key="1">
    <source>
        <dbReference type="EMBL" id="HFH29802.1"/>
    </source>
</evidence>
<comment type="caution">
    <text evidence="1">The sequence shown here is derived from an EMBL/GenBank/DDBJ whole genome shotgun (WGS) entry which is preliminary data.</text>
</comment>